<dbReference type="Proteomes" id="UP000194236">
    <property type="component" value="Unassembled WGS sequence"/>
</dbReference>
<sequence>MAKKLIFQFFFHRQHDKPKQCQIEQKSIGFFYQTQEKTVETFVTKQLSYQSEYLDEFGEINFYPYGKTVRKDNGYECPAGERQCAENKIH</sequence>
<keyword evidence="4" id="KW-1185">Reference proteome</keyword>
<organism evidence="3 4">
    <name type="scientific">Euroglyphus maynei</name>
    <name type="common">Mayne's house dust mite</name>
    <dbReference type="NCBI Taxonomy" id="6958"/>
    <lineage>
        <taxon>Eukaryota</taxon>
        <taxon>Metazoa</taxon>
        <taxon>Ecdysozoa</taxon>
        <taxon>Arthropoda</taxon>
        <taxon>Chelicerata</taxon>
        <taxon>Arachnida</taxon>
        <taxon>Acari</taxon>
        <taxon>Acariformes</taxon>
        <taxon>Sarcoptiformes</taxon>
        <taxon>Astigmata</taxon>
        <taxon>Psoroptidia</taxon>
        <taxon>Analgoidea</taxon>
        <taxon>Pyroglyphidae</taxon>
        <taxon>Pyroglyphinae</taxon>
        <taxon>Euroglyphus</taxon>
    </lineage>
</organism>
<evidence type="ECO:0000313" key="4">
    <source>
        <dbReference type="Proteomes" id="UP000194236"/>
    </source>
</evidence>
<accession>A0A1Y3AR19</accession>
<dbReference type="OrthoDB" id="958254at2759"/>
<feature type="non-terminal residue" evidence="3">
    <location>
        <position position="90"/>
    </location>
</feature>
<reference evidence="3 4" key="1">
    <citation type="submission" date="2017-03" db="EMBL/GenBank/DDBJ databases">
        <title>Genome Survey of Euroglyphus maynei.</title>
        <authorList>
            <person name="Arlian L.G."/>
            <person name="Morgan M.S."/>
            <person name="Rider S.D."/>
        </authorList>
    </citation>
    <scope>NUCLEOTIDE SEQUENCE [LARGE SCALE GENOMIC DNA]</scope>
    <source>
        <strain evidence="3">Arlian Lab</strain>
        <tissue evidence="3">Whole body</tissue>
    </source>
</reference>
<evidence type="ECO:0000256" key="1">
    <source>
        <dbReference type="ARBA" id="ARBA00005679"/>
    </source>
</evidence>
<protein>
    <submittedName>
        <fullName evidence="3">Uncharacterized protein</fullName>
    </submittedName>
</protein>
<name>A0A1Y3AR19_EURMA</name>
<dbReference type="GO" id="GO:0016671">
    <property type="term" value="F:oxidoreductase activity, acting on a sulfur group of donors, disulfide as acceptor"/>
    <property type="evidence" value="ECO:0007669"/>
    <property type="project" value="InterPro"/>
</dbReference>
<dbReference type="EMBL" id="MUJZ01063431">
    <property type="protein sequence ID" value="OTF70922.1"/>
    <property type="molecule type" value="Genomic_DNA"/>
</dbReference>
<evidence type="ECO:0000313" key="3">
    <source>
        <dbReference type="EMBL" id="OTF70922.1"/>
    </source>
</evidence>
<evidence type="ECO:0000256" key="2">
    <source>
        <dbReference type="ARBA" id="ARBA00023180"/>
    </source>
</evidence>
<dbReference type="InterPro" id="IPR004911">
    <property type="entry name" value="Interferon-induced_GILT"/>
</dbReference>
<dbReference type="Pfam" id="PF03227">
    <property type="entry name" value="GILT"/>
    <property type="match status" value="1"/>
</dbReference>
<comment type="caution">
    <text evidence="3">The sequence shown here is derived from an EMBL/GenBank/DDBJ whole genome shotgun (WGS) entry which is preliminary data.</text>
</comment>
<dbReference type="AlphaFoldDB" id="A0A1Y3AR19"/>
<keyword evidence="2" id="KW-0325">Glycoprotein</keyword>
<proteinExistence type="inferred from homology"/>
<gene>
    <name evidence="3" type="ORF">BLA29_013097</name>
</gene>
<comment type="similarity">
    <text evidence="1">Belongs to the GILT family.</text>
</comment>